<proteinExistence type="predicted"/>
<keyword evidence="1" id="KW-0812">Transmembrane</keyword>
<dbReference type="STRING" id="760192.Halhy_3465"/>
<name>F4KWI1_HALH1</name>
<dbReference type="EMBL" id="CP002691">
    <property type="protein sequence ID" value="AEE51321.1"/>
    <property type="molecule type" value="Genomic_DNA"/>
</dbReference>
<keyword evidence="1" id="KW-1133">Transmembrane helix</keyword>
<evidence type="ECO:0008006" key="4">
    <source>
        <dbReference type="Google" id="ProtNLM"/>
    </source>
</evidence>
<evidence type="ECO:0000313" key="2">
    <source>
        <dbReference type="EMBL" id="AEE51321.1"/>
    </source>
</evidence>
<protein>
    <recommendedName>
        <fullName evidence="4">DUF2141 domain-containing protein</fullName>
    </recommendedName>
</protein>
<dbReference type="HOGENOM" id="CLU_125018_2_2_10"/>
<accession>F4KWI1</accession>
<keyword evidence="1" id="KW-0472">Membrane</keyword>
<dbReference type="RefSeq" id="WP_013765861.1">
    <property type="nucleotide sequence ID" value="NC_015510.1"/>
</dbReference>
<reference evidence="2 3" key="1">
    <citation type="journal article" date="2011" name="Stand. Genomic Sci.">
        <title>Complete genome sequence of Haliscomenobacter hydrossis type strain (O).</title>
        <authorList>
            <consortium name="US DOE Joint Genome Institute (JGI-PGF)"/>
            <person name="Daligault H."/>
            <person name="Lapidus A."/>
            <person name="Zeytun A."/>
            <person name="Nolan M."/>
            <person name="Lucas S."/>
            <person name="Del Rio T.G."/>
            <person name="Tice H."/>
            <person name="Cheng J.F."/>
            <person name="Tapia R."/>
            <person name="Han C."/>
            <person name="Goodwin L."/>
            <person name="Pitluck S."/>
            <person name="Liolios K."/>
            <person name="Pagani I."/>
            <person name="Ivanova N."/>
            <person name="Huntemann M."/>
            <person name="Mavromatis K."/>
            <person name="Mikhailova N."/>
            <person name="Pati A."/>
            <person name="Chen A."/>
            <person name="Palaniappan K."/>
            <person name="Land M."/>
            <person name="Hauser L."/>
            <person name="Brambilla E.M."/>
            <person name="Rohde M."/>
            <person name="Verbarg S."/>
            <person name="Goker M."/>
            <person name="Bristow J."/>
            <person name="Eisen J.A."/>
            <person name="Markowitz V."/>
            <person name="Hugenholtz P."/>
            <person name="Kyrpides N.C."/>
            <person name="Klenk H.P."/>
            <person name="Woyke T."/>
        </authorList>
    </citation>
    <scope>NUCLEOTIDE SEQUENCE [LARGE SCALE GENOMIC DNA]</scope>
    <source>
        <strain evidence="3">ATCC 27775 / DSM 1100 / LMG 10767 / O</strain>
    </source>
</reference>
<organism evidence="2 3">
    <name type="scientific">Haliscomenobacter hydrossis (strain ATCC 27775 / DSM 1100 / LMG 10767 / O)</name>
    <dbReference type="NCBI Taxonomy" id="760192"/>
    <lineage>
        <taxon>Bacteria</taxon>
        <taxon>Pseudomonadati</taxon>
        <taxon>Bacteroidota</taxon>
        <taxon>Saprospiria</taxon>
        <taxon>Saprospirales</taxon>
        <taxon>Haliscomenobacteraceae</taxon>
        <taxon>Haliscomenobacter</taxon>
    </lineage>
</organism>
<dbReference type="Pfam" id="PF09912">
    <property type="entry name" value="DUF2141"/>
    <property type="match status" value="1"/>
</dbReference>
<sequence>MGQAVSRRSKSINGFNMITCLLNLISLLWVMDQPAFSENLNGSTITVNITDVRNKKGSIRLSVFKDEASFSAEKASKTMLLNKNELTGGKMNTSVQLPSGTYGIAVLDDENSNEKMDYGVMMPKEGFGFSNFYLTGLRKPKFEKFKFLVSDANFSVVIRMKYM</sequence>
<reference key="2">
    <citation type="submission" date="2011-04" db="EMBL/GenBank/DDBJ databases">
        <title>Complete sequence of chromosome of Haliscomenobacter hydrossis DSM 1100.</title>
        <authorList>
            <consortium name="US DOE Joint Genome Institute (JGI-PGF)"/>
            <person name="Lucas S."/>
            <person name="Han J."/>
            <person name="Lapidus A."/>
            <person name="Bruce D."/>
            <person name="Goodwin L."/>
            <person name="Pitluck S."/>
            <person name="Peters L."/>
            <person name="Kyrpides N."/>
            <person name="Mavromatis K."/>
            <person name="Ivanova N."/>
            <person name="Ovchinnikova G."/>
            <person name="Pagani I."/>
            <person name="Daligault H."/>
            <person name="Detter J.C."/>
            <person name="Han C."/>
            <person name="Land M."/>
            <person name="Hauser L."/>
            <person name="Markowitz V."/>
            <person name="Cheng J.-F."/>
            <person name="Hugenholtz P."/>
            <person name="Woyke T."/>
            <person name="Wu D."/>
            <person name="Verbarg S."/>
            <person name="Frueling A."/>
            <person name="Brambilla E."/>
            <person name="Klenk H.-P."/>
            <person name="Eisen J.A."/>
        </authorList>
    </citation>
    <scope>NUCLEOTIDE SEQUENCE</scope>
    <source>
        <strain>DSM 1100</strain>
    </source>
</reference>
<evidence type="ECO:0000313" key="3">
    <source>
        <dbReference type="Proteomes" id="UP000008461"/>
    </source>
</evidence>
<dbReference type="OrthoDB" id="9788332at2"/>
<feature type="transmembrane region" description="Helical" evidence="1">
    <location>
        <begin position="12"/>
        <end position="31"/>
    </location>
</feature>
<dbReference type="KEGG" id="hhy:Halhy_3465"/>
<dbReference type="AlphaFoldDB" id="F4KWI1"/>
<dbReference type="Proteomes" id="UP000008461">
    <property type="component" value="Chromosome"/>
</dbReference>
<dbReference type="eggNOG" id="COG4704">
    <property type="taxonomic scope" value="Bacteria"/>
</dbReference>
<gene>
    <name evidence="2" type="ordered locus">Halhy_3465</name>
</gene>
<keyword evidence="3" id="KW-1185">Reference proteome</keyword>
<evidence type="ECO:0000256" key="1">
    <source>
        <dbReference type="SAM" id="Phobius"/>
    </source>
</evidence>
<dbReference type="InterPro" id="IPR018673">
    <property type="entry name" value="DUF2141"/>
</dbReference>